<dbReference type="FunFam" id="1.20.140.100:FF:000004">
    <property type="entry name" value="Dynein axonemal heavy chain 6"/>
    <property type="match status" value="1"/>
</dbReference>
<dbReference type="SUPFAM" id="SSF52540">
    <property type="entry name" value="P-loop containing nucleoside triphosphate hydrolases"/>
    <property type="match status" value="4"/>
</dbReference>
<dbReference type="Pfam" id="PF12775">
    <property type="entry name" value="AAA_7"/>
    <property type="match status" value="1"/>
</dbReference>
<evidence type="ECO:0000256" key="2">
    <source>
        <dbReference type="ARBA" id="ARBA00004430"/>
    </source>
</evidence>
<organism evidence="27 28">
    <name type="scientific">Perkinsus chesapeaki</name>
    <name type="common">Clam parasite</name>
    <name type="synonym">Perkinsus andrewsi</name>
    <dbReference type="NCBI Taxonomy" id="330153"/>
    <lineage>
        <taxon>Eukaryota</taxon>
        <taxon>Sar</taxon>
        <taxon>Alveolata</taxon>
        <taxon>Perkinsozoa</taxon>
        <taxon>Perkinsea</taxon>
        <taxon>Perkinsida</taxon>
        <taxon>Perkinsidae</taxon>
        <taxon>Perkinsus</taxon>
    </lineage>
</organism>
<dbReference type="GO" id="GO:0005858">
    <property type="term" value="C:axonemal dynein complex"/>
    <property type="evidence" value="ECO:0007669"/>
    <property type="project" value="UniProtKB-ARBA"/>
</dbReference>
<dbReference type="GO" id="GO:0008569">
    <property type="term" value="F:minus-end-directed microtubule motor activity"/>
    <property type="evidence" value="ECO:0007669"/>
    <property type="project" value="InterPro"/>
</dbReference>
<evidence type="ECO:0000256" key="7">
    <source>
        <dbReference type="ARBA" id="ARBA00022840"/>
    </source>
</evidence>
<dbReference type="Gene3D" id="1.20.58.1120">
    <property type="match status" value="1"/>
</dbReference>
<evidence type="ECO:0000256" key="6">
    <source>
        <dbReference type="ARBA" id="ARBA00022741"/>
    </source>
</evidence>
<keyword evidence="7" id="KW-0067">ATP-binding</keyword>
<keyword evidence="12" id="KW-0505">Motor protein</keyword>
<gene>
    <name evidence="27" type="primary">DNAH1_1</name>
    <name evidence="27" type="ORF">FOL47_008891</name>
</gene>
<dbReference type="InterPro" id="IPR041228">
    <property type="entry name" value="Dynein_C"/>
</dbReference>
<dbReference type="Pfam" id="PF12777">
    <property type="entry name" value="MT"/>
    <property type="match status" value="1"/>
</dbReference>
<comment type="subcellular location">
    <subcellularLocation>
        <location evidence="1">Cell projection</location>
        <location evidence="1">Cilium</location>
        <location evidence="1">Flagellum</location>
    </subcellularLocation>
    <subcellularLocation>
        <location evidence="2">Cytoplasm</location>
        <location evidence="2">Cytoskeleton</location>
        <location evidence="2">Cilium axoneme</location>
    </subcellularLocation>
</comment>
<dbReference type="Pfam" id="PF17857">
    <property type="entry name" value="AAA_lid_1"/>
    <property type="match status" value="1"/>
</dbReference>
<dbReference type="Pfam" id="PF18199">
    <property type="entry name" value="Dynein_C"/>
    <property type="match status" value="1"/>
</dbReference>
<dbReference type="InterPro" id="IPR024743">
    <property type="entry name" value="Dynein_HC_stalk"/>
</dbReference>
<keyword evidence="8" id="KW-0282">Flagellum</keyword>
<keyword evidence="6" id="KW-0547">Nucleotide-binding</keyword>
<dbReference type="Pfam" id="PF18198">
    <property type="entry name" value="AAA_lid_11"/>
    <property type="match status" value="1"/>
</dbReference>
<feature type="domain" description="Dynein heavy chain coiled coil stalk" evidence="20">
    <location>
        <begin position="2455"/>
        <end position="2808"/>
    </location>
</feature>
<evidence type="ECO:0000259" key="24">
    <source>
        <dbReference type="Pfam" id="PF17857"/>
    </source>
</evidence>
<dbReference type="FunFam" id="3.40.50.300:FF:001145">
    <property type="entry name" value="Putative dynein heavy chain"/>
    <property type="match status" value="1"/>
</dbReference>
<evidence type="ECO:0000259" key="25">
    <source>
        <dbReference type="Pfam" id="PF18198"/>
    </source>
</evidence>
<protein>
    <submittedName>
        <fullName evidence="27">Dynein heavy chain 1, axonemal</fullName>
    </submittedName>
</protein>
<keyword evidence="14" id="KW-0966">Cell projection</keyword>
<dbReference type="InterPro" id="IPR042219">
    <property type="entry name" value="AAA_lid_11_sf"/>
</dbReference>
<dbReference type="Gene3D" id="1.10.8.1220">
    <property type="match status" value="1"/>
</dbReference>
<dbReference type="Pfam" id="PF12774">
    <property type="entry name" value="AAA_6"/>
    <property type="match status" value="1"/>
</dbReference>
<dbReference type="InterPro" id="IPR013602">
    <property type="entry name" value="Dynein_heavy_linker"/>
</dbReference>
<dbReference type="Pfam" id="PF12781">
    <property type="entry name" value="AAA_9"/>
    <property type="match status" value="1"/>
</dbReference>
<dbReference type="GO" id="GO:0045505">
    <property type="term" value="F:dynein intermediate chain binding"/>
    <property type="evidence" value="ECO:0007669"/>
    <property type="project" value="InterPro"/>
</dbReference>
<evidence type="ECO:0000259" key="17">
    <source>
        <dbReference type="Pfam" id="PF03028"/>
    </source>
</evidence>
<dbReference type="InterPro" id="IPR041658">
    <property type="entry name" value="AAA_lid_11"/>
</dbReference>
<dbReference type="Pfam" id="PF03028">
    <property type="entry name" value="Dynein_heavy"/>
    <property type="match status" value="1"/>
</dbReference>
<sequence>MKRHNSEKSPSRLPPLKGAKPSLKRSRTTSVRESNRYLRRGTSLVDLKAFTQNFGPCWLVESLSSGRESGVFVRPKNYTNVVMRPELLCEENSREKQKTKGWRPGARRRGDDTLEACMVNRGLRWHVDASFEERSRLPLEVFDDISYRMRTADEWNAFIHAMGDRPLPGRCLFRDGTEKAGLWRECRAHRFDGATGKAEISWADSLSARTQVSSQFLCIEGENVSLFADRLKAAVLRRRYAESKMKLQLCIENVPAVGTSINHDPSWMRRIITLALASGIDEEAYNFDDGIDAAVVEVQRNYTLEMNRIMLVHSVKTNAATASLLREISWPPIKRRGIPWVGYAAEVPWRKYRSVGHQVVSFASVTLRSRPEVVAAIKASVLECLDLVKARSPLLVDGAVLKGLSLNQFKSIHELHIAQMAYVRDLWIPAMRVAVVKELMAKSATGKYNFNETNFLRYLDSPLRRVLMLVQFIMSETIKGIYVDATDKFANFFEVRTPEGYRVEETVHENGENCPLFVTEIVASEREVVKEVTVAGEDGGDEKRTEVERVPCFAYTKMPDEFAEAVEMVFDDALNAVGRLSSLEKLLFPNFKRDGGLYKGFRNTDEWAERCRKRAAERVRVHGDWLEEYLRSMQEFEDLLRVNVEQVLEEYKNGEEQMSPTDVKKLVTAKLKRREEVLERVPDGPVQIGMFRISFGDIRQQLSEKLLGIAVGVLEIEGDRLRGRMTGEIRPKFETMFEKLSREIGDIEAVSEMTEFLNHLPGEVGKVQSEIQECIEMYDALGNFGTVFRLSKDTFRERWIIYGQPLEITSRATNLSRKLDVDRERFLGEQVDSQDSFEGLIDSLEGEVASFSDHDKLADVERVHGLLEDLRGRLDAAVGQGKLFNSRETLFNRDTTDYSRLGKICRDFEPYVNLWKTAFNWNVNKTTWRKGPFGDIDARHCESEVNGGIKLMFKTIRKLKEDPQLQSICSIAEQVKKELEDFKPYVPVVVGLRNGGMRDRHWEMISGKIGCKVGPQMEPFTLERLLEMGIDKFSEEIAEVGDRAGKEWALEKQLAAMKGEWEGVYFDVKEEYRNTGTYILKGSDEALNMLDEHIVTVQAMQFSLYKKVFEEDIDNWAERLMRVSETLDEWLKLQRAWMYLQPIFDSEDIVKQLPSESKRFRNVDQKWRKTMADAHQNPKVVEICATEGLLEKFREANVILDTVQKGLEDYLESKRALFARFYFLANEELLEILSQTKDPTRVQPFLNKVFEAMNKLTFEGDNEIMQMHSAEGEIIDFVTPVATRGVNVESWMSSVEKEMREAVREVMFRAVVSYGERPRSEWVLDHAAQAVLNGSQVHWTAEVEDAILDGKVEEYHSQCQQQLLDLVALIRRGLSRAQRTAIGALIVIDVHAKDVVQKLAAEGVSDCSAFEWISQLRYYWEEDDTGRENMWVKCVRTEFPYGYECCFDEFNRIYIEVLSVIAQQLLVLFGAKASLTSYSQTKELEFEGSMIVMKPTFNVFITMNPGYAGRTELPDNLAALFRPMAMMVPDYALIAEIMLYAYGFEAARGYARKMVGTFKLSSEQLSAQDHYDYGMRAVKSTIDACGLLKRTLGDQLGEDQIVLRALRDVNVPKFLQDDLPLFENIISDLFPTTERPKVDYGNLSGALEEIFEKNNVQGTEWFVVKVVQLLDTLKVRHGMMLVGPTGAGKTTNYRMLKQTMTKLKKDGTVDNNLLCSFFRLMDCYFEKYEPKEGRKITQADVVKLASDHLQDIFLFCAVWSIGAACEADSRPKVSQWFIEHGENLGFDRTLLRMNTSGCVYEMCCAPVEMEESQVPGYKWTKWLDTVPHFKIPRNAVYDSIVVPTIDSIQLTHVMAKLVTAGNHVLIFGNTGTGKSIHTAQWLQKEAPDTYQSVFVNFSAQTQVNQLQDLLDSKTEKRRRGVFGPPAGKQLVIFVDDLNMPQKEYYGAQPPIELLRQWHDHGGWYNRKELTFQEIIDTTYISAMGPPGGGRTFITERLKRHHNMICAIDMQRSSVEWIFQTIVEYFLAGFEEPVRRLKDPLVAGAYEIFQTVHKELLPTPAKSHYTFNLRDIWKVFQGICSLSPKKVSEPVVVVRCWCHENIRVYGDRLINDEDRAWFTEQCRKRIAMFNGPTVDEVYDKPALVFGDFLSTGDDKFYVEIEDLSKIQSAMETFLEDYNNSNTHQMPLVMFFNACEHVAKICRVIRQPSGNALLLGVGGSGRQSLSRLASFISDFECFQIEVAKGYGMNEFRDDLRKCLLVSGCEDKSQVFLFCDTQIINEQMVEAINNILNSGDVPNLYKLEDMDAISQTCRAACSQAGLQPTKTNLFNTYLNRVKRNIHVVLAFSPVGDAFRTRLRMFPSLVNCCTIDWFAEWPADALYNVAKQQLLADDTKLPNAEGVLTTFRVIHQSVEAARLRFLAELKRHCYVTPTSYLTLISNFKKARNLLLEVETLRQRFQSGLDKLSEAGQAVAVMETELVAMQPVLEKTSKEVAEMMIVITEDKAKAAVTKEAVAKQEEEATAQAAVAQEIKDDAQKDLDEALPALEVAVQCLKNLKLSHIQEVKALANPPGGVKLTLEAICIMFEVKPTMKNDPEKPGKKIPDYWESAKSQVLSDPKGLLEKLFAYDKDNIPEKASSGGMVISNIEPYIGREDFDPAAIKKASVACEALCMWARAMFKYHHVARSVEPKRQKLKAAEEELSVTMAKLNAARAELRSVEEKLEKLEKDYNEAVAKQEQLKHDMEQCAVKLERANKLIGGLGGEKDRWTSNVKSLSEKYELLPGDALVAAGMVSYAGPFVASYRTGFEKEWMETCDKEGVDHSPGCRMLDVLGEPVKIQQWVVCSLPQDNLSVENAIIIDSSSRWPLMIDPQRQANKFIKNLGKQQSEAGIETCKLSDPNFLRTLELGIQFGKWILLENVGEELDPALEPILLQQKIRDGSGYVMKLGDKTVTYMDTFRFFITTTLPNPHYSPETSVKVTLLNFAITMDGLVDQMLGIVVAKEAPELEEKKAKLLKDNADMAKQLKTIEDEILRLLASSEGDILEDETLINTLAVSKETSAVINAKVEEAKVTEKEIDEARTSYHPVAFRSSIMFFCIVELITIDPMYQFSLQWYQNLLSMGIDNAPKSEVLSERLGILNDYLTYLVYQNVCRALFEAHKLLFSFSLCLKILQGNNEIDEAELGFLLTGPRGKADGPDEPPADWIGPTEWNEILTLASLPAFQGFAEKVASHIDSFRKIYDDPEAHKCPLPADLNETLDPLQKMLVLRTIRPEKITNAVVEYVTVKLGRKFVEPPTFDIALSYGDSTCLTPLIFVLSAGSDPVADMLTFAEEKKMANRLESISLGQGQGPKASRMIELSTKSGGWVLLQNCHLAISWMPQLERICEQLTGEEVHASFRLWLTSMPSKAFPPLLLQNGVKMTNEPPKGLRANLLRSYAGLDDKTLADCSKPAAFQPLLFGFCFFHAVVQERRKFGPIGWNIPYGFTMEDLMVCRRQLKHFIDDYDEIPYKVLNYLGAAINYGGRVTDDKDKRLIGCILKTFICSDVVEKRGSGGYKYSSSGLYYCPDGSTQSQFMEYIKSLPLEPSPEVFGMHENCSIAFAKQESNELLAGILSMAPQTGSGAGGQSAADLMNEVAEGVLSKVPPLFDMLAVEEAYPPLYEESMNTVLRQEVLRYNRLLKEIRSTVPEFQKALKGFVVMSDSLEKMGNAFLTNQVPESWSDKGFLSLKPLSSWLSDLMDRVSFMAKWVENGVPPAFWISGLFFPQAFLTGTLQNFSRAKKVAIDRLAFDFAILDDREVGQITERASEGVYVYGIFLEGCRWDPTAHILAESLPKELFCELPPIHFLPMVDREQPAGIYQCPIYKVVSRRGTLLTTGHSTNFVLYIDIPSDRDEDIWVRAGVAGFLALKT</sequence>
<dbReference type="PANTHER" id="PTHR22878:SF68">
    <property type="entry name" value="DYNEIN HEAVY CHAIN 6, AXONEMAL-LIKE"/>
    <property type="match status" value="1"/>
</dbReference>
<dbReference type="FunFam" id="3.40.50.300:FF:002141">
    <property type="entry name" value="Dynein heavy chain"/>
    <property type="match status" value="1"/>
</dbReference>
<evidence type="ECO:0000256" key="10">
    <source>
        <dbReference type="ARBA" id="ARBA00023054"/>
    </source>
</evidence>
<dbReference type="InterPro" id="IPR042228">
    <property type="entry name" value="Dynein_linker_3"/>
</dbReference>
<reference evidence="27 28" key="1">
    <citation type="submission" date="2020-04" db="EMBL/GenBank/DDBJ databases">
        <title>Perkinsus chesapeaki whole genome sequence.</title>
        <authorList>
            <person name="Bogema D.R."/>
        </authorList>
    </citation>
    <scope>NUCLEOTIDE SEQUENCE [LARGE SCALE GENOMIC DNA]</scope>
    <source>
        <strain evidence="27">ATCC PRA-425</strain>
    </source>
</reference>
<dbReference type="InterPro" id="IPR043160">
    <property type="entry name" value="Dynein_C_barrel"/>
</dbReference>
<dbReference type="Pfam" id="PF17852">
    <property type="entry name" value="Dynein_AAA_lid"/>
    <property type="match status" value="1"/>
</dbReference>
<dbReference type="InterPro" id="IPR027417">
    <property type="entry name" value="P-loop_NTPase"/>
</dbReference>
<evidence type="ECO:0000256" key="4">
    <source>
        <dbReference type="ARBA" id="ARBA00022490"/>
    </source>
</evidence>
<dbReference type="Gene3D" id="3.20.180.20">
    <property type="entry name" value="Dynein heavy chain, N-terminal domain 2"/>
    <property type="match status" value="1"/>
</dbReference>
<dbReference type="FunFam" id="1.20.920.30:FF:000005">
    <property type="entry name" value="Dynein, axonemal, heavy chain 2"/>
    <property type="match status" value="1"/>
</dbReference>
<feature type="domain" description="Dynein heavy chain AAA lid" evidence="25">
    <location>
        <begin position="3450"/>
        <end position="3591"/>
    </location>
</feature>
<dbReference type="Gene3D" id="1.20.140.100">
    <property type="entry name" value="Dynein heavy chain, N-terminal domain 2"/>
    <property type="match status" value="1"/>
</dbReference>
<dbReference type="Gene3D" id="3.40.50.300">
    <property type="entry name" value="P-loop containing nucleotide triphosphate hydrolases"/>
    <property type="match status" value="4"/>
</dbReference>
<keyword evidence="11" id="KW-0969">Cilium</keyword>
<keyword evidence="9" id="KW-0243">Dynein</keyword>
<dbReference type="FunFam" id="1.20.1270.280:FF:000001">
    <property type="entry name" value="dynein heavy chain 7, axonemal"/>
    <property type="match status" value="1"/>
</dbReference>
<dbReference type="Gene3D" id="1.10.8.720">
    <property type="entry name" value="Region D6 of dynein motor"/>
    <property type="match status" value="1"/>
</dbReference>
<dbReference type="InterPro" id="IPR026983">
    <property type="entry name" value="DHC"/>
</dbReference>
<evidence type="ECO:0000259" key="22">
    <source>
        <dbReference type="Pfam" id="PF12781"/>
    </source>
</evidence>
<dbReference type="InterPro" id="IPR041466">
    <property type="entry name" value="Dynein_AAA5_ext"/>
</dbReference>
<dbReference type="Gene3D" id="1.20.920.20">
    <property type="match status" value="1"/>
</dbReference>
<dbReference type="Gene3D" id="1.10.287.2620">
    <property type="match status" value="1"/>
</dbReference>
<dbReference type="FunFam" id="1.10.287.2620:FF:000002">
    <property type="entry name" value="Dynein heavy chain 2, axonemal"/>
    <property type="match status" value="1"/>
</dbReference>
<feature type="compositionally biased region" description="Basic and acidic residues" evidence="16">
    <location>
        <begin position="1"/>
        <end position="10"/>
    </location>
</feature>
<dbReference type="Gene3D" id="6.10.140.1060">
    <property type="match status" value="1"/>
</dbReference>
<evidence type="ECO:0000313" key="28">
    <source>
        <dbReference type="Proteomes" id="UP000591131"/>
    </source>
</evidence>
<evidence type="ECO:0000256" key="9">
    <source>
        <dbReference type="ARBA" id="ARBA00023017"/>
    </source>
</evidence>
<dbReference type="GO" id="GO:0051959">
    <property type="term" value="F:dynein light intermediate chain binding"/>
    <property type="evidence" value="ECO:0007669"/>
    <property type="project" value="InterPro"/>
</dbReference>
<feature type="domain" description="Dynein heavy chain linker" evidence="18">
    <location>
        <begin position="903"/>
        <end position="1308"/>
    </location>
</feature>
<evidence type="ECO:0000259" key="21">
    <source>
        <dbReference type="Pfam" id="PF12780"/>
    </source>
</evidence>
<evidence type="ECO:0000313" key="27">
    <source>
        <dbReference type="EMBL" id="KAF4656514.1"/>
    </source>
</evidence>
<dbReference type="FunFam" id="1.20.920.20:FF:000006">
    <property type="entry name" value="Dynein, axonemal, heavy chain 6"/>
    <property type="match status" value="1"/>
</dbReference>
<evidence type="ECO:0000259" key="18">
    <source>
        <dbReference type="Pfam" id="PF08393"/>
    </source>
</evidence>
<dbReference type="GO" id="GO:0007018">
    <property type="term" value="P:microtubule-based movement"/>
    <property type="evidence" value="ECO:0007669"/>
    <property type="project" value="InterPro"/>
</dbReference>
<evidence type="ECO:0000259" key="26">
    <source>
        <dbReference type="Pfam" id="PF18199"/>
    </source>
</evidence>
<feature type="domain" description="Dynein heavy chain ATP-binding dynein motor region" evidence="22">
    <location>
        <begin position="2836"/>
        <end position="3060"/>
    </location>
</feature>
<keyword evidence="10 15" id="KW-0175">Coiled coil</keyword>
<evidence type="ECO:0000256" key="16">
    <source>
        <dbReference type="SAM" id="MobiDB-lite"/>
    </source>
</evidence>
<dbReference type="InterPro" id="IPR024317">
    <property type="entry name" value="Dynein_heavy_chain_D4_dom"/>
</dbReference>
<dbReference type="InterPro" id="IPR035699">
    <property type="entry name" value="AAA_6"/>
</dbReference>
<dbReference type="EMBL" id="JAAPAO010000593">
    <property type="protein sequence ID" value="KAF4656514.1"/>
    <property type="molecule type" value="Genomic_DNA"/>
</dbReference>
<dbReference type="FunFam" id="1.10.8.710:FF:000001">
    <property type="entry name" value="Dynein axonemal heavy chain 2"/>
    <property type="match status" value="1"/>
</dbReference>
<evidence type="ECO:0000256" key="13">
    <source>
        <dbReference type="ARBA" id="ARBA00023212"/>
    </source>
</evidence>
<dbReference type="GO" id="GO:0031514">
    <property type="term" value="C:motile cilium"/>
    <property type="evidence" value="ECO:0007669"/>
    <property type="project" value="UniProtKB-SubCell"/>
</dbReference>
<dbReference type="FunFam" id="3.20.180.20:FF:000003">
    <property type="entry name" value="Dynein heavy chain 12, axonemal"/>
    <property type="match status" value="1"/>
</dbReference>
<evidence type="ECO:0000256" key="14">
    <source>
        <dbReference type="ARBA" id="ARBA00023273"/>
    </source>
</evidence>
<keyword evidence="13" id="KW-0206">Cytoskeleton</keyword>
<dbReference type="GO" id="GO:0005874">
    <property type="term" value="C:microtubule"/>
    <property type="evidence" value="ECO:0007669"/>
    <property type="project" value="UniProtKB-KW"/>
</dbReference>
<feature type="domain" description="Dynein heavy chain hydrolytic ATP-binding dynein motor region" evidence="19">
    <location>
        <begin position="1442"/>
        <end position="1690"/>
    </location>
</feature>
<evidence type="ECO:0000256" key="12">
    <source>
        <dbReference type="ARBA" id="ARBA00023175"/>
    </source>
</evidence>
<dbReference type="Pfam" id="PF08393">
    <property type="entry name" value="DHC_N2"/>
    <property type="match status" value="1"/>
</dbReference>
<dbReference type="InterPro" id="IPR004273">
    <property type="entry name" value="Dynein_heavy_D6_P-loop"/>
</dbReference>
<dbReference type="OrthoDB" id="447173at2759"/>
<evidence type="ECO:0000256" key="15">
    <source>
        <dbReference type="SAM" id="Coils"/>
    </source>
</evidence>
<feature type="domain" description="Dynein heavy chain C-terminal" evidence="26">
    <location>
        <begin position="3599"/>
        <end position="3900"/>
    </location>
</feature>
<keyword evidence="5" id="KW-0493">Microtubule</keyword>
<evidence type="ECO:0000259" key="20">
    <source>
        <dbReference type="Pfam" id="PF12777"/>
    </source>
</evidence>
<dbReference type="Gene3D" id="1.10.8.710">
    <property type="match status" value="1"/>
</dbReference>
<dbReference type="Gene3D" id="3.10.490.20">
    <property type="match status" value="1"/>
</dbReference>
<dbReference type="InterPro" id="IPR042222">
    <property type="entry name" value="Dynein_2_N"/>
</dbReference>
<dbReference type="FunFam" id="1.10.8.720:FF:000001">
    <property type="entry name" value="dynein heavy chain 7, axonemal"/>
    <property type="match status" value="1"/>
</dbReference>
<comment type="similarity">
    <text evidence="3">Belongs to the dynein heavy chain family.</text>
</comment>
<feature type="domain" description="Dynein heavy chain 3 AAA+ lid" evidence="24">
    <location>
        <begin position="2040"/>
        <end position="2118"/>
    </location>
</feature>
<accession>A0A7J6LB90</accession>
<dbReference type="FunFam" id="1.20.58.1120:FF:000001">
    <property type="entry name" value="dynein heavy chain 2, axonemal"/>
    <property type="match status" value="1"/>
</dbReference>
<dbReference type="Proteomes" id="UP000591131">
    <property type="component" value="Unassembled WGS sequence"/>
</dbReference>
<dbReference type="FunFam" id="3.10.490.20:FF:000005">
    <property type="entry name" value="Dynein axonemal heavy chain 6"/>
    <property type="match status" value="1"/>
</dbReference>
<evidence type="ECO:0000256" key="11">
    <source>
        <dbReference type="ARBA" id="ARBA00023069"/>
    </source>
</evidence>
<evidence type="ECO:0000256" key="8">
    <source>
        <dbReference type="ARBA" id="ARBA00022846"/>
    </source>
</evidence>
<dbReference type="InterPro" id="IPR035706">
    <property type="entry name" value="AAA_9"/>
</dbReference>
<dbReference type="Gene3D" id="1.20.1270.280">
    <property type="match status" value="1"/>
</dbReference>
<feature type="domain" description="Dynein heavy chain AAA 5 extension" evidence="23">
    <location>
        <begin position="1708"/>
        <end position="1806"/>
    </location>
</feature>
<dbReference type="FunFam" id="1.10.8.1220:FF:000001">
    <property type="entry name" value="Dynein axonemal heavy chain 5"/>
    <property type="match status" value="1"/>
</dbReference>
<name>A0A7J6LB90_PERCH</name>
<evidence type="ECO:0000256" key="3">
    <source>
        <dbReference type="ARBA" id="ARBA00008887"/>
    </source>
</evidence>
<feature type="domain" description="Dynein heavy chain region D6 P-loop" evidence="17">
    <location>
        <begin position="3305"/>
        <end position="3418"/>
    </location>
</feature>
<keyword evidence="4" id="KW-0963">Cytoplasm</keyword>
<dbReference type="Pfam" id="PF12780">
    <property type="entry name" value="AAA_8"/>
    <property type="match status" value="1"/>
</dbReference>
<feature type="coiled-coil region" evidence="15">
    <location>
        <begin position="2689"/>
        <end position="2740"/>
    </location>
</feature>
<dbReference type="InterPro" id="IPR041589">
    <property type="entry name" value="DNAH3_AAA_lid_1"/>
</dbReference>
<dbReference type="FunFam" id="3.40.50.300:FF:000362">
    <property type="entry name" value="Dynein, axonemal, heavy chain 6"/>
    <property type="match status" value="1"/>
</dbReference>
<dbReference type="Gene3D" id="1.20.920.30">
    <property type="match status" value="1"/>
</dbReference>
<dbReference type="InterPro" id="IPR043157">
    <property type="entry name" value="Dynein_AAA1S"/>
</dbReference>
<evidence type="ECO:0000256" key="1">
    <source>
        <dbReference type="ARBA" id="ARBA00004230"/>
    </source>
</evidence>
<proteinExistence type="inferred from homology"/>
<feature type="coiled-coil region" evidence="15">
    <location>
        <begin position="3001"/>
        <end position="3028"/>
    </location>
</feature>
<dbReference type="PANTHER" id="PTHR22878">
    <property type="entry name" value="DYNEIN HEAVY CHAIN 6, AXONEMAL-LIKE-RELATED"/>
    <property type="match status" value="1"/>
</dbReference>
<evidence type="ECO:0000259" key="23">
    <source>
        <dbReference type="Pfam" id="PF17852"/>
    </source>
</evidence>
<feature type="domain" description="Dynein heavy chain AAA module D4" evidence="21">
    <location>
        <begin position="2184"/>
        <end position="2441"/>
    </location>
</feature>
<keyword evidence="28" id="KW-1185">Reference proteome</keyword>
<evidence type="ECO:0000259" key="19">
    <source>
        <dbReference type="Pfam" id="PF12774"/>
    </source>
</evidence>
<evidence type="ECO:0000256" key="5">
    <source>
        <dbReference type="ARBA" id="ARBA00022701"/>
    </source>
</evidence>
<dbReference type="GO" id="GO:0005524">
    <property type="term" value="F:ATP binding"/>
    <property type="evidence" value="ECO:0007669"/>
    <property type="project" value="UniProtKB-KW"/>
</dbReference>
<feature type="region of interest" description="Disordered" evidence="16">
    <location>
        <begin position="1"/>
        <end position="35"/>
    </location>
</feature>
<comment type="caution">
    <text evidence="27">The sequence shown here is derived from an EMBL/GenBank/DDBJ whole genome shotgun (WGS) entry which is preliminary data.</text>
</comment>